<accession>A0A133VLQ4</accession>
<proteinExistence type="predicted"/>
<comment type="caution">
    <text evidence="2">The sequence shown here is derived from an EMBL/GenBank/DDBJ whole genome shotgun (WGS) entry which is preliminary data.</text>
</comment>
<name>A0A133VLQ4_9EURY</name>
<evidence type="ECO:0000313" key="3">
    <source>
        <dbReference type="Proteomes" id="UP000070263"/>
    </source>
</evidence>
<evidence type="ECO:0000313" key="2">
    <source>
        <dbReference type="EMBL" id="KXB07340.1"/>
    </source>
</evidence>
<feature type="transmembrane region" description="Helical" evidence="1">
    <location>
        <begin position="6"/>
        <end position="23"/>
    </location>
</feature>
<organism evidence="2 3">
    <name type="scientific">candidate division MSBL1 archaeon SCGC-AAA382A20</name>
    <dbReference type="NCBI Taxonomy" id="1698280"/>
    <lineage>
        <taxon>Archaea</taxon>
        <taxon>Methanobacteriati</taxon>
        <taxon>Methanobacteriota</taxon>
        <taxon>candidate division MSBL1</taxon>
    </lineage>
</organism>
<keyword evidence="1" id="KW-0812">Transmembrane</keyword>
<evidence type="ECO:0000256" key="1">
    <source>
        <dbReference type="SAM" id="Phobius"/>
    </source>
</evidence>
<protein>
    <submittedName>
        <fullName evidence="2">Uncharacterized protein</fullName>
    </submittedName>
</protein>
<dbReference type="EMBL" id="LHYE01000010">
    <property type="protein sequence ID" value="KXB07340.1"/>
    <property type="molecule type" value="Genomic_DNA"/>
</dbReference>
<reference evidence="2 3" key="1">
    <citation type="journal article" date="2016" name="Sci. Rep.">
        <title>Metabolic traits of an uncultured archaeal lineage -MSBL1- from brine pools of the Red Sea.</title>
        <authorList>
            <person name="Mwirichia R."/>
            <person name="Alam I."/>
            <person name="Rashid M."/>
            <person name="Vinu M."/>
            <person name="Ba-Alawi W."/>
            <person name="Anthony Kamau A."/>
            <person name="Kamanda Ngugi D."/>
            <person name="Goker M."/>
            <person name="Klenk H.P."/>
            <person name="Bajic V."/>
            <person name="Stingl U."/>
        </authorList>
    </citation>
    <scope>NUCLEOTIDE SEQUENCE [LARGE SCALE GENOMIC DNA]</scope>
    <source>
        <strain evidence="2">SCGC-AAA382A20</strain>
    </source>
</reference>
<dbReference type="AlphaFoldDB" id="A0A133VLQ4"/>
<keyword evidence="1" id="KW-0472">Membrane</keyword>
<keyword evidence="3" id="KW-1185">Reference proteome</keyword>
<keyword evidence="1" id="KW-1133">Transmembrane helix</keyword>
<sequence length="118" mass="14131">MYMIISIITLTVYFMVIHSYYLYKNSHAKSKRDKLVDVTGTTIDFRNDVWGYENNTYKIKIIYTFEKWMDRMGIKGYVTFKDDNMKYEPEDKKSIPKSKWTTAKIMTALEVMFYPLGE</sequence>
<dbReference type="Proteomes" id="UP000070263">
    <property type="component" value="Unassembled WGS sequence"/>
</dbReference>
<gene>
    <name evidence="2" type="ORF">AKJ51_01570</name>
</gene>